<feature type="region of interest" description="Disordered" evidence="11">
    <location>
        <begin position="57"/>
        <end position="81"/>
    </location>
</feature>
<dbReference type="PROSITE" id="PS52044">
    <property type="entry name" value="VLRF1"/>
    <property type="match status" value="1"/>
</dbReference>
<dbReference type="SUPFAM" id="SSF57667">
    <property type="entry name" value="beta-beta-alpha zinc fingers"/>
    <property type="match status" value="1"/>
</dbReference>
<dbReference type="Pfam" id="PF18826">
    <property type="entry name" value="bVLRF1"/>
    <property type="match status" value="1"/>
</dbReference>
<dbReference type="InterPro" id="IPR047139">
    <property type="entry name" value="ANKZ1/VMS1"/>
</dbReference>
<dbReference type="Proteomes" id="UP000030746">
    <property type="component" value="Unassembled WGS sequence"/>
</dbReference>
<keyword evidence="8" id="KW-0040">ANK repeat</keyword>
<keyword evidence="9" id="KW-0175">Coiled coil</keyword>
<organism evidence="13 14">
    <name type="scientific">Lottia gigantea</name>
    <name type="common">Giant owl limpet</name>
    <dbReference type="NCBI Taxonomy" id="225164"/>
    <lineage>
        <taxon>Eukaryota</taxon>
        <taxon>Metazoa</taxon>
        <taxon>Spiralia</taxon>
        <taxon>Lophotrochozoa</taxon>
        <taxon>Mollusca</taxon>
        <taxon>Gastropoda</taxon>
        <taxon>Patellogastropoda</taxon>
        <taxon>Lottioidea</taxon>
        <taxon>Lottiidae</taxon>
        <taxon>Lottia</taxon>
    </lineage>
</organism>
<dbReference type="GeneID" id="20233951"/>
<dbReference type="InterPro" id="IPR041175">
    <property type="entry name" value="VLRF1/Vms1"/>
</dbReference>
<dbReference type="SMART" id="SM00451">
    <property type="entry name" value="ZnF_U1"/>
    <property type="match status" value="1"/>
</dbReference>
<evidence type="ECO:0000313" key="13">
    <source>
        <dbReference type="EMBL" id="ESP03169.1"/>
    </source>
</evidence>
<feature type="compositionally biased region" description="Polar residues" evidence="11">
    <location>
        <begin position="170"/>
        <end position="180"/>
    </location>
</feature>
<evidence type="ECO:0000256" key="9">
    <source>
        <dbReference type="ARBA" id="ARBA00023054"/>
    </source>
</evidence>
<dbReference type="GO" id="GO:0016787">
    <property type="term" value="F:hydrolase activity"/>
    <property type="evidence" value="ECO:0007669"/>
    <property type="project" value="UniProtKB-KW"/>
</dbReference>
<comment type="similarity">
    <text evidence="2 10">Belongs to the ANKZF1/VMS1 family.</text>
</comment>
<evidence type="ECO:0000256" key="11">
    <source>
        <dbReference type="SAM" id="MobiDB-lite"/>
    </source>
</evidence>
<dbReference type="KEGG" id="lgi:LOTGIDRAFT_137805"/>
<reference evidence="13 14" key="1">
    <citation type="journal article" date="2013" name="Nature">
        <title>Insights into bilaterian evolution from three spiralian genomes.</title>
        <authorList>
            <person name="Simakov O."/>
            <person name="Marletaz F."/>
            <person name="Cho S.J."/>
            <person name="Edsinger-Gonzales E."/>
            <person name="Havlak P."/>
            <person name="Hellsten U."/>
            <person name="Kuo D.H."/>
            <person name="Larsson T."/>
            <person name="Lv J."/>
            <person name="Arendt D."/>
            <person name="Savage R."/>
            <person name="Osoegawa K."/>
            <person name="de Jong P."/>
            <person name="Grimwood J."/>
            <person name="Chapman J.A."/>
            <person name="Shapiro H."/>
            <person name="Aerts A."/>
            <person name="Otillar R.P."/>
            <person name="Terry A.Y."/>
            <person name="Boore J.L."/>
            <person name="Grigoriev I.V."/>
            <person name="Lindberg D.R."/>
            <person name="Seaver E.C."/>
            <person name="Weisblat D.A."/>
            <person name="Putnam N.H."/>
            <person name="Rokhsar D.S."/>
        </authorList>
    </citation>
    <scope>NUCLEOTIDE SEQUENCE [LARGE SCALE GENOMIC DNA]</scope>
</reference>
<dbReference type="GO" id="GO:0036503">
    <property type="term" value="P:ERAD pathway"/>
    <property type="evidence" value="ECO:0007669"/>
    <property type="project" value="TreeGrafter"/>
</dbReference>
<dbReference type="GO" id="GO:0004519">
    <property type="term" value="F:endonuclease activity"/>
    <property type="evidence" value="ECO:0007669"/>
    <property type="project" value="UniProtKB-KW"/>
</dbReference>
<dbReference type="PANTHER" id="PTHR16036:SF2">
    <property type="entry name" value="TRNA ENDONUCLEASE ANKZF1"/>
    <property type="match status" value="1"/>
</dbReference>
<evidence type="ECO:0000256" key="7">
    <source>
        <dbReference type="ARBA" id="ARBA00022801"/>
    </source>
</evidence>
<evidence type="ECO:0000256" key="3">
    <source>
        <dbReference type="ARBA" id="ARBA00022490"/>
    </source>
</evidence>
<evidence type="ECO:0000313" key="14">
    <source>
        <dbReference type="Proteomes" id="UP000030746"/>
    </source>
</evidence>
<evidence type="ECO:0000256" key="10">
    <source>
        <dbReference type="PROSITE-ProRule" id="PRU01389"/>
    </source>
</evidence>
<evidence type="ECO:0000256" key="8">
    <source>
        <dbReference type="ARBA" id="ARBA00023043"/>
    </source>
</evidence>
<gene>
    <name evidence="13" type="ORF">LOTGIDRAFT_137805</name>
</gene>
<dbReference type="InterPro" id="IPR036236">
    <property type="entry name" value="Znf_C2H2_sf"/>
</dbReference>
<evidence type="ECO:0000256" key="1">
    <source>
        <dbReference type="ARBA" id="ARBA00004496"/>
    </source>
</evidence>
<dbReference type="EMBL" id="KB200084">
    <property type="protein sequence ID" value="ESP03169.1"/>
    <property type="molecule type" value="Genomic_DNA"/>
</dbReference>
<keyword evidence="7 10" id="KW-0378">Hydrolase</keyword>
<keyword evidence="4 10" id="KW-0540">Nuclease</keyword>
<dbReference type="GO" id="GO:0008270">
    <property type="term" value="F:zinc ion binding"/>
    <property type="evidence" value="ECO:0007669"/>
    <property type="project" value="InterPro"/>
</dbReference>
<dbReference type="AlphaFoldDB" id="V4AGK0"/>
<name>V4AGK0_LOTGI</name>
<sequence>VSDKMYCNCCECTFEDRKEQEQHYKSDWHRYNLRLRLGGFKTVKIEDFEKIANDVSSISGSEDEGERTSDEETECQSKKTKNSKHQMNKIYLKTKDGELISLYRCLLYHKKNRLTEQTDLIEEIKKLPQKTNSAIFMSAGGHFAGAIYNGKQVLTHKTFHRYVVRAKRGTAQSSRDSQGGNAPKSAGASLRRYNEAALIQEIQDWIMNNGEVINTCDFLFLRAPSFNRKIFYGGKNPPFTKDDDRIRVIPFPTRRPTYNEVKRVYEMLFSIECYGRHILYIT</sequence>
<dbReference type="InterPro" id="IPR003604">
    <property type="entry name" value="Matrin/U1-like-C_Znf_C2H2"/>
</dbReference>
<feature type="compositionally biased region" description="Acidic residues" evidence="11">
    <location>
        <begin position="61"/>
        <end position="74"/>
    </location>
</feature>
<feature type="domain" description="VLRF1" evidence="12">
    <location>
        <begin position="129"/>
        <end position="271"/>
    </location>
</feature>
<keyword evidence="14" id="KW-1185">Reference proteome</keyword>
<evidence type="ECO:0000259" key="12">
    <source>
        <dbReference type="PROSITE" id="PS52044"/>
    </source>
</evidence>
<dbReference type="GO" id="GO:0005737">
    <property type="term" value="C:cytoplasm"/>
    <property type="evidence" value="ECO:0007669"/>
    <property type="project" value="UniProtKB-SubCell"/>
</dbReference>
<protein>
    <recommendedName>
        <fullName evidence="12">VLRF1 domain-containing protein</fullName>
    </recommendedName>
</protein>
<dbReference type="GO" id="GO:0003676">
    <property type="term" value="F:nucleic acid binding"/>
    <property type="evidence" value="ECO:0007669"/>
    <property type="project" value="InterPro"/>
</dbReference>
<evidence type="ECO:0000256" key="4">
    <source>
        <dbReference type="ARBA" id="ARBA00022722"/>
    </source>
</evidence>
<dbReference type="OrthoDB" id="429841at2759"/>
<evidence type="ECO:0000256" key="5">
    <source>
        <dbReference type="ARBA" id="ARBA00022737"/>
    </source>
</evidence>
<keyword evidence="5" id="KW-0677">Repeat</keyword>
<dbReference type="PANTHER" id="PTHR16036">
    <property type="entry name" value="ANKYRIN REPEAT AND ZINC FINGER DOMAIN-CONTAINING PROTEIN 1"/>
    <property type="match status" value="1"/>
</dbReference>
<comment type="domain">
    <text evidence="10">The VLRF1 domain mediates binding to the 60S ribosomal subunit.</text>
</comment>
<dbReference type="RefSeq" id="XP_009046092.1">
    <property type="nucleotide sequence ID" value="XM_009047844.1"/>
</dbReference>
<keyword evidence="6 10" id="KW-0255">Endonuclease</keyword>
<evidence type="ECO:0000256" key="2">
    <source>
        <dbReference type="ARBA" id="ARBA00009262"/>
    </source>
</evidence>
<dbReference type="HOGENOM" id="CLU_045603_0_0_1"/>
<dbReference type="STRING" id="225164.V4AGK0"/>
<feature type="non-terminal residue" evidence="13">
    <location>
        <position position="1"/>
    </location>
</feature>
<feature type="active site" evidence="10">
    <location>
        <position position="172"/>
    </location>
</feature>
<feature type="region of interest" description="Disordered" evidence="11">
    <location>
        <begin position="167"/>
        <end position="188"/>
    </location>
</feature>
<dbReference type="CTD" id="20233951"/>
<evidence type="ECO:0000256" key="6">
    <source>
        <dbReference type="ARBA" id="ARBA00022759"/>
    </source>
</evidence>
<proteinExistence type="inferred from homology"/>
<comment type="subcellular location">
    <subcellularLocation>
        <location evidence="1">Cytoplasm</location>
    </subcellularLocation>
</comment>
<accession>V4AGK0</accession>
<keyword evidence="3 10" id="KW-0963">Cytoplasm</keyword>
<dbReference type="OMA" id="RANERHL"/>